<keyword evidence="2 8" id="KW-0813">Transport</keyword>
<keyword evidence="3 8" id="KW-0375">Hydrogen ion transport</keyword>
<comment type="function">
    <text evidence="8">F(1)F(0) ATP synthase produces ATP from ADP in the presence of a proton or sodium gradient. F-type ATPases consist of two structural domains, F(1) containing the extramembraneous catalytic core and F(0) containing the membrane proton channel, linked together by a central stalk and a peripheral stalk. During catalysis, ATP synthesis in the catalytic domain of F(1) is coupled via a rotary mechanism of the central stalk subunits to proton translocation.</text>
</comment>
<dbReference type="InterPro" id="IPR026015">
    <property type="entry name" value="ATP_synth_OSCP/delta_N_sf"/>
</dbReference>
<name>A0ABT0CD55_THEVL</name>
<evidence type="ECO:0000256" key="7">
    <source>
        <dbReference type="ARBA" id="ARBA00023310"/>
    </source>
</evidence>
<dbReference type="SUPFAM" id="SSF47928">
    <property type="entry name" value="N-terminal domain of the delta subunit of the F1F0-ATP synthase"/>
    <property type="match status" value="1"/>
</dbReference>
<keyword evidence="4 8" id="KW-0406">Ion transport</keyword>
<dbReference type="EMBL" id="JAFIRA010000024">
    <property type="protein sequence ID" value="MCJ2543265.1"/>
    <property type="molecule type" value="Genomic_DNA"/>
</dbReference>
<evidence type="ECO:0000256" key="6">
    <source>
        <dbReference type="ARBA" id="ARBA00023196"/>
    </source>
</evidence>
<evidence type="ECO:0000256" key="1">
    <source>
        <dbReference type="ARBA" id="ARBA00004370"/>
    </source>
</evidence>
<comment type="caution">
    <text evidence="9">The sequence shown here is derived from an EMBL/GenBank/DDBJ whole genome shotgun (WGS) entry which is preliminary data.</text>
</comment>
<sequence length="182" mass="19982">MTSSAIAEQVVDPYAEALISLGSGQGILDTFAADIRFIAAVLQSTPELTQFLSNPVIKVEVKKSLLQQVFADQIHPLLLNALKLLTDRRRIMFLGAVCQRFLDLQRKLQNIALAQVTTAVPLTEAQQQSICERVQDFTQASSVELQTTLDPTLLGGVIIKVGSQVIDLSLRGQLRRLTLQLT</sequence>
<comment type="subcellular location">
    <subcellularLocation>
        <location evidence="8">Cellular thylakoid membrane</location>
        <topology evidence="8">Peripheral membrane protein</topology>
    </subcellularLocation>
    <subcellularLocation>
        <location evidence="1">Membrane</location>
    </subcellularLocation>
</comment>
<accession>A0ABT0CD55</accession>
<evidence type="ECO:0000256" key="3">
    <source>
        <dbReference type="ARBA" id="ARBA00022781"/>
    </source>
</evidence>
<evidence type="ECO:0000256" key="8">
    <source>
        <dbReference type="HAMAP-Rule" id="MF_01416"/>
    </source>
</evidence>
<dbReference type="HAMAP" id="MF_01416">
    <property type="entry name" value="ATP_synth_delta_bact"/>
    <property type="match status" value="1"/>
</dbReference>
<dbReference type="NCBIfam" id="TIGR01145">
    <property type="entry name" value="ATP_synt_delta"/>
    <property type="match status" value="1"/>
</dbReference>
<protein>
    <recommendedName>
        <fullName evidence="8">ATP synthase subunit delta</fullName>
    </recommendedName>
    <alternativeName>
        <fullName evidence="8">ATP synthase F(1) sector subunit delta</fullName>
    </alternativeName>
    <alternativeName>
        <fullName evidence="8">F-type ATPase subunit delta</fullName>
        <shortName evidence="8">F-ATPase subunit delta</shortName>
    </alternativeName>
</protein>
<dbReference type="PRINTS" id="PR00125">
    <property type="entry name" value="ATPASEDELTA"/>
</dbReference>
<keyword evidence="7 8" id="KW-0066">ATP synthesis</keyword>
<gene>
    <name evidence="8" type="primary">atpH</name>
    <name evidence="8" type="synonym">atpD</name>
    <name evidence="9" type="ORF">JX360_10150</name>
</gene>
<keyword evidence="8" id="KW-0793">Thylakoid</keyword>
<dbReference type="Gene3D" id="1.10.520.20">
    <property type="entry name" value="N-terminal domain of the delta subunit of the F1F0-ATP synthase"/>
    <property type="match status" value="1"/>
</dbReference>
<keyword evidence="5 8" id="KW-0472">Membrane</keyword>
<dbReference type="PANTHER" id="PTHR11910">
    <property type="entry name" value="ATP SYNTHASE DELTA CHAIN"/>
    <property type="match status" value="1"/>
</dbReference>
<comment type="similarity">
    <text evidence="8">Belongs to the ATPase delta chain family.</text>
</comment>
<evidence type="ECO:0000256" key="4">
    <source>
        <dbReference type="ARBA" id="ARBA00023065"/>
    </source>
</evidence>
<reference evidence="9" key="1">
    <citation type="submission" date="2021-02" db="EMBL/GenBank/DDBJ databases">
        <title>The CRISPR/cas machinery reduction and long-range gene transfer in the hot spring cyanobacterium Synechococcus.</title>
        <authorList>
            <person name="Dvorak P."/>
            <person name="Jahodarova E."/>
            <person name="Hasler P."/>
            <person name="Poulickova A."/>
        </authorList>
    </citation>
    <scope>NUCLEOTIDE SEQUENCE</scope>
    <source>
        <strain evidence="9">Rupite</strain>
    </source>
</reference>
<proteinExistence type="inferred from homology"/>
<evidence type="ECO:0000313" key="9">
    <source>
        <dbReference type="EMBL" id="MCJ2543265.1"/>
    </source>
</evidence>
<keyword evidence="6 8" id="KW-0139">CF(1)</keyword>
<organism evidence="9 10">
    <name type="scientific">Thermostichus vulcanus str. 'Rupite'</name>
    <dbReference type="NCBI Taxonomy" id="2813851"/>
    <lineage>
        <taxon>Bacteria</taxon>
        <taxon>Bacillati</taxon>
        <taxon>Cyanobacteriota</taxon>
        <taxon>Cyanophyceae</taxon>
        <taxon>Thermostichales</taxon>
        <taxon>Thermostichaceae</taxon>
        <taxon>Thermostichus</taxon>
    </lineage>
</organism>
<dbReference type="Proteomes" id="UP000830835">
    <property type="component" value="Unassembled WGS sequence"/>
</dbReference>
<evidence type="ECO:0000313" key="10">
    <source>
        <dbReference type="Proteomes" id="UP000830835"/>
    </source>
</evidence>
<dbReference type="PROSITE" id="PS00389">
    <property type="entry name" value="ATPASE_DELTA"/>
    <property type="match status" value="1"/>
</dbReference>
<keyword evidence="10" id="KW-1185">Reference proteome</keyword>
<evidence type="ECO:0000256" key="2">
    <source>
        <dbReference type="ARBA" id="ARBA00022448"/>
    </source>
</evidence>
<dbReference type="InterPro" id="IPR020781">
    <property type="entry name" value="ATPase_OSCP/d_CS"/>
</dbReference>
<dbReference type="RefSeq" id="WP_244350541.1">
    <property type="nucleotide sequence ID" value="NZ_JAFIRA010000024.1"/>
</dbReference>
<dbReference type="InterPro" id="IPR000711">
    <property type="entry name" value="ATPase_OSCP/dsu"/>
</dbReference>
<evidence type="ECO:0000256" key="5">
    <source>
        <dbReference type="ARBA" id="ARBA00023136"/>
    </source>
</evidence>
<comment type="function">
    <text evidence="8">This protein is part of the stalk that links CF(0) to CF(1). It either transmits conformational changes from CF(0) to CF(1) or is implicated in proton conduction.</text>
</comment>
<dbReference type="Pfam" id="PF00213">
    <property type="entry name" value="OSCP"/>
    <property type="match status" value="1"/>
</dbReference>